<feature type="domain" description="YbaK/aminoacyl-tRNA synthetase-associated" evidence="1">
    <location>
        <begin position="31"/>
        <end position="148"/>
    </location>
</feature>
<evidence type="ECO:0000313" key="2">
    <source>
        <dbReference type="EMBL" id="GAA3639594.1"/>
    </source>
</evidence>
<dbReference type="EMBL" id="BAABAB010000050">
    <property type="protein sequence ID" value="GAA3639594.1"/>
    <property type="molecule type" value="Genomic_DNA"/>
</dbReference>
<reference evidence="3" key="1">
    <citation type="journal article" date="2019" name="Int. J. Syst. Evol. Microbiol.">
        <title>The Global Catalogue of Microorganisms (GCM) 10K type strain sequencing project: providing services to taxonomists for standard genome sequencing and annotation.</title>
        <authorList>
            <consortium name="The Broad Institute Genomics Platform"/>
            <consortium name="The Broad Institute Genome Sequencing Center for Infectious Disease"/>
            <person name="Wu L."/>
            <person name="Ma J."/>
        </authorList>
    </citation>
    <scope>NUCLEOTIDE SEQUENCE [LARGE SCALE GENOMIC DNA]</scope>
    <source>
        <strain evidence="3">JCM 16929</strain>
    </source>
</reference>
<dbReference type="CDD" id="cd04333">
    <property type="entry name" value="ProX_deacylase"/>
    <property type="match status" value="1"/>
</dbReference>
<evidence type="ECO:0000259" key="1">
    <source>
        <dbReference type="Pfam" id="PF04073"/>
    </source>
</evidence>
<gene>
    <name evidence="2" type="ORF">GCM10022236_47570</name>
</gene>
<dbReference type="PANTHER" id="PTHR30411:SF1">
    <property type="entry name" value="CYTOPLASMIC PROTEIN"/>
    <property type="match status" value="1"/>
</dbReference>
<dbReference type="InterPro" id="IPR007214">
    <property type="entry name" value="YbaK/aa-tRNA-synth-assoc-dom"/>
</dbReference>
<proteinExistence type="predicted"/>
<dbReference type="InterPro" id="IPR036754">
    <property type="entry name" value="YbaK/aa-tRNA-synt-asso_dom_sf"/>
</dbReference>
<evidence type="ECO:0000313" key="3">
    <source>
        <dbReference type="Proteomes" id="UP001501490"/>
    </source>
</evidence>
<sequence>MMGARHPSCDAVDAALAAADVPGRVRILPDAAPTAQAAADQLGCPVGAIANSLIFTTGDGEPLLIMTSGAHRVDTALLGQALGTTVKRASADAARQATGQPIGGVAPVAHPAPLRTLVDRDLAAYDELWAAGGIPHAVFPISFDDLVRITSGTVVSVA</sequence>
<protein>
    <submittedName>
        <fullName evidence="2">YbaK/EbsC family protein</fullName>
    </submittedName>
</protein>
<accession>A0ABP7ASK5</accession>
<keyword evidence="3" id="KW-1185">Reference proteome</keyword>
<comment type="caution">
    <text evidence="2">The sequence shown here is derived from an EMBL/GenBank/DDBJ whole genome shotgun (WGS) entry which is preliminary data.</text>
</comment>
<dbReference type="PANTHER" id="PTHR30411">
    <property type="entry name" value="CYTOPLASMIC PROTEIN"/>
    <property type="match status" value="1"/>
</dbReference>
<dbReference type="Pfam" id="PF04073">
    <property type="entry name" value="tRNA_edit"/>
    <property type="match status" value="1"/>
</dbReference>
<dbReference type="Gene3D" id="3.90.960.10">
    <property type="entry name" value="YbaK/aminoacyl-tRNA synthetase-associated domain"/>
    <property type="match status" value="1"/>
</dbReference>
<dbReference type="Proteomes" id="UP001501490">
    <property type="component" value="Unassembled WGS sequence"/>
</dbReference>
<organism evidence="2 3">
    <name type="scientific">Microlunatus ginsengisoli</name>
    <dbReference type="NCBI Taxonomy" id="363863"/>
    <lineage>
        <taxon>Bacteria</taxon>
        <taxon>Bacillati</taxon>
        <taxon>Actinomycetota</taxon>
        <taxon>Actinomycetes</taxon>
        <taxon>Propionibacteriales</taxon>
        <taxon>Propionibacteriaceae</taxon>
        <taxon>Microlunatus</taxon>
    </lineage>
</organism>
<name>A0ABP7ASK5_9ACTN</name>
<dbReference type="SUPFAM" id="SSF55826">
    <property type="entry name" value="YbaK/ProRS associated domain"/>
    <property type="match status" value="1"/>
</dbReference>